<dbReference type="Proteomes" id="UP000295357">
    <property type="component" value="Unassembled WGS sequence"/>
</dbReference>
<evidence type="ECO:0000313" key="1">
    <source>
        <dbReference type="EMBL" id="TDP06509.1"/>
    </source>
</evidence>
<name>A0A4R6MVN6_9BURK</name>
<dbReference type="EMBL" id="SNXE01000009">
    <property type="protein sequence ID" value="TDP06509.1"/>
    <property type="molecule type" value="Genomic_DNA"/>
</dbReference>
<reference evidence="1 2" key="1">
    <citation type="submission" date="2019-03" db="EMBL/GenBank/DDBJ databases">
        <title>Genomic Encyclopedia of Type Strains, Phase IV (KMG-IV): sequencing the most valuable type-strain genomes for metagenomic binning, comparative biology and taxonomic classification.</title>
        <authorList>
            <person name="Goeker M."/>
        </authorList>
    </citation>
    <scope>NUCLEOTIDE SEQUENCE [LARGE SCALE GENOMIC DNA]</scope>
    <source>
        <strain evidence="1 2">DSM 25082</strain>
    </source>
</reference>
<dbReference type="AlphaFoldDB" id="A0A4R6MVN6"/>
<protein>
    <submittedName>
        <fullName evidence="1">Uncharacterized protein</fullName>
    </submittedName>
</protein>
<accession>A0A4R6MVN6</accession>
<sequence>MHVQDPEMLPNLRLSCFSAVGDGMHVEVSRPDGMPSPDPLMTFREDEELGMQVVLHGSDHDVVLSLAELKRAIAFAASEVHRESFYE</sequence>
<organism evidence="1 2">
    <name type="scientific">Roseateles asaccharophilus</name>
    <dbReference type="NCBI Taxonomy" id="582607"/>
    <lineage>
        <taxon>Bacteria</taxon>
        <taxon>Pseudomonadati</taxon>
        <taxon>Pseudomonadota</taxon>
        <taxon>Betaproteobacteria</taxon>
        <taxon>Burkholderiales</taxon>
        <taxon>Sphaerotilaceae</taxon>
        <taxon>Roseateles</taxon>
    </lineage>
</organism>
<gene>
    <name evidence="1" type="ORF">DFR39_109190</name>
</gene>
<comment type="caution">
    <text evidence="1">The sequence shown here is derived from an EMBL/GenBank/DDBJ whole genome shotgun (WGS) entry which is preliminary data.</text>
</comment>
<proteinExistence type="predicted"/>
<keyword evidence="2" id="KW-1185">Reference proteome</keyword>
<evidence type="ECO:0000313" key="2">
    <source>
        <dbReference type="Proteomes" id="UP000295357"/>
    </source>
</evidence>